<gene>
    <name evidence="2" type="ORF">S03H2_25703</name>
</gene>
<dbReference type="Pfam" id="PF17973">
    <property type="entry name" value="bMG10"/>
    <property type="match status" value="1"/>
</dbReference>
<reference evidence="2" key="1">
    <citation type="journal article" date="2014" name="Front. Microbiol.">
        <title>High frequency of phylogenetically diverse reductive dehalogenase-homologous genes in deep subseafloor sedimentary metagenomes.</title>
        <authorList>
            <person name="Kawai M."/>
            <person name="Futagami T."/>
            <person name="Toyoda A."/>
            <person name="Takaki Y."/>
            <person name="Nishi S."/>
            <person name="Hori S."/>
            <person name="Arai W."/>
            <person name="Tsubouchi T."/>
            <person name="Morono Y."/>
            <person name="Uchiyama I."/>
            <person name="Ito T."/>
            <person name="Fujiyama A."/>
            <person name="Inagaki F."/>
            <person name="Takami H."/>
        </authorList>
    </citation>
    <scope>NUCLEOTIDE SEQUENCE</scope>
    <source>
        <strain evidence="2">Expedition CK06-06</strain>
    </source>
</reference>
<name>X1EQZ6_9ZZZZ</name>
<dbReference type="InterPro" id="IPR041246">
    <property type="entry name" value="Bact_MG10"/>
</dbReference>
<organism evidence="2">
    <name type="scientific">marine sediment metagenome</name>
    <dbReference type="NCBI Taxonomy" id="412755"/>
    <lineage>
        <taxon>unclassified sequences</taxon>
        <taxon>metagenomes</taxon>
        <taxon>ecological metagenomes</taxon>
    </lineage>
</organism>
<sequence length="67" mass="7817">WYFNDAQIYDDHISWAADYLPAGTYELTYTIATFQPGEYRVLPARVWQFYFPEVQANSAGTVFEITP</sequence>
<accession>X1EQZ6</accession>
<proteinExistence type="predicted"/>
<evidence type="ECO:0000259" key="1">
    <source>
        <dbReference type="Pfam" id="PF17973"/>
    </source>
</evidence>
<feature type="non-terminal residue" evidence="2">
    <location>
        <position position="1"/>
    </location>
</feature>
<feature type="domain" description="Bacterial alpha-2-macroglobulin MG10" evidence="1">
    <location>
        <begin position="1"/>
        <end position="53"/>
    </location>
</feature>
<protein>
    <recommendedName>
        <fullName evidence="1">Bacterial alpha-2-macroglobulin MG10 domain-containing protein</fullName>
    </recommendedName>
</protein>
<dbReference type="AlphaFoldDB" id="X1EQZ6"/>
<evidence type="ECO:0000313" key="2">
    <source>
        <dbReference type="EMBL" id="GAH34992.1"/>
    </source>
</evidence>
<comment type="caution">
    <text evidence="2">The sequence shown here is derived from an EMBL/GenBank/DDBJ whole genome shotgun (WGS) entry which is preliminary data.</text>
</comment>
<dbReference type="EMBL" id="BARU01014630">
    <property type="protein sequence ID" value="GAH34992.1"/>
    <property type="molecule type" value="Genomic_DNA"/>
</dbReference>